<sequence length="215" mass="22112">MLTAFSLLLTPLLSLPPAAAADAPSAAAVPPATAQSAADTGAADTSAEVSPAADTGAADSGAVVSPASDSAAGPAAGAIGAVAGEAGETAGLLRNGSFEELDGELPLDWNRYLFSGAPVVETDGQNAKDGDRALKISAETSARLTMYQDIVIPKEQKNRIYLFSQWIRTDRYSGAGVYNRMFLINGSGTRQGPLIELKIAGHRGVDARTRVDLRP</sequence>
<gene>
    <name evidence="3" type="ORF">PACILC2_19110</name>
</gene>
<proteinExistence type="predicted"/>
<evidence type="ECO:0000313" key="4">
    <source>
        <dbReference type="Proteomes" id="UP000680304"/>
    </source>
</evidence>
<feature type="region of interest" description="Disordered" evidence="1">
    <location>
        <begin position="37"/>
        <end position="69"/>
    </location>
</feature>
<dbReference type="EMBL" id="BOVJ01000060">
    <property type="protein sequence ID" value="GIQ63343.1"/>
    <property type="molecule type" value="Genomic_DNA"/>
</dbReference>
<dbReference type="Gene3D" id="2.60.120.260">
    <property type="entry name" value="Galactose-binding domain-like"/>
    <property type="match status" value="1"/>
</dbReference>
<evidence type="ECO:0000313" key="3">
    <source>
        <dbReference type="EMBL" id="GIQ63343.1"/>
    </source>
</evidence>
<protein>
    <submittedName>
        <fullName evidence="3">Uncharacterized protein</fullName>
    </submittedName>
</protein>
<evidence type="ECO:0000256" key="2">
    <source>
        <dbReference type="SAM" id="SignalP"/>
    </source>
</evidence>
<organism evidence="3 4">
    <name type="scientific">Paenibacillus cisolokensis</name>
    <dbReference type="NCBI Taxonomy" id="1658519"/>
    <lineage>
        <taxon>Bacteria</taxon>
        <taxon>Bacillati</taxon>
        <taxon>Bacillota</taxon>
        <taxon>Bacilli</taxon>
        <taxon>Bacillales</taxon>
        <taxon>Paenibacillaceae</taxon>
        <taxon>Paenibacillus</taxon>
    </lineage>
</organism>
<keyword evidence="4" id="KW-1185">Reference proteome</keyword>
<feature type="compositionally biased region" description="Low complexity" evidence="1">
    <location>
        <begin position="37"/>
        <end position="47"/>
    </location>
</feature>
<feature type="compositionally biased region" description="Low complexity" evidence="1">
    <location>
        <begin position="56"/>
        <end position="69"/>
    </location>
</feature>
<keyword evidence="2" id="KW-0732">Signal</keyword>
<dbReference type="Proteomes" id="UP000680304">
    <property type="component" value="Unassembled WGS sequence"/>
</dbReference>
<name>A0ABQ4N557_9BACL</name>
<evidence type="ECO:0000256" key="1">
    <source>
        <dbReference type="SAM" id="MobiDB-lite"/>
    </source>
</evidence>
<accession>A0ABQ4N557</accession>
<feature type="chain" id="PRO_5046339022" evidence="2">
    <location>
        <begin position="21"/>
        <end position="215"/>
    </location>
</feature>
<feature type="signal peptide" evidence="2">
    <location>
        <begin position="1"/>
        <end position="20"/>
    </location>
</feature>
<comment type="caution">
    <text evidence="3">The sequence shown here is derived from an EMBL/GenBank/DDBJ whole genome shotgun (WGS) entry which is preliminary data.</text>
</comment>
<reference evidence="3 4" key="1">
    <citation type="submission" date="2021-04" db="EMBL/GenBank/DDBJ databases">
        <title>Draft genome sequence of Paenibacillus cisolokensis, LC2-13A.</title>
        <authorList>
            <person name="Uke A."/>
            <person name="Chhe C."/>
            <person name="Baramee S."/>
            <person name="Kosugi A."/>
        </authorList>
    </citation>
    <scope>NUCLEOTIDE SEQUENCE [LARGE SCALE GENOMIC DNA]</scope>
    <source>
        <strain evidence="3 4">LC2-13A</strain>
    </source>
</reference>